<evidence type="ECO:0000256" key="4">
    <source>
        <dbReference type="ARBA" id="ARBA00023315"/>
    </source>
</evidence>
<keyword evidence="3 5" id="KW-0808">Transferase</keyword>
<dbReference type="SMART" id="SM00825">
    <property type="entry name" value="PKS_KS"/>
    <property type="match status" value="1"/>
</dbReference>
<dbReference type="InterPro" id="IPR014031">
    <property type="entry name" value="Ketoacyl_synth_C"/>
</dbReference>
<evidence type="ECO:0000313" key="7">
    <source>
        <dbReference type="EMBL" id="GAA4790794.1"/>
    </source>
</evidence>
<dbReference type="Proteomes" id="UP001499959">
    <property type="component" value="Unassembled WGS sequence"/>
</dbReference>
<dbReference type="PANTHER" id="PTHR11712">
    <property type="entry name" value="POLYKETIDE SYNTHASE-RELATED"/>
    <property type="match status" value="1"/>
</dbReference>
<keyword evidence="8" id="KW-1185">Reference proteome</keyword>
<dbReference type="PROSITE" id="PS52004">
    <property type="entry name" value="KS3_2"/>
    <property type="match status" value="1"/>
</dbReference>
<comment type="similarity">
    <text evidence="2 5">Belongs to the thiolase-like superfamily. Beta-ketoacyl-ACP synthases family.</text>
</comment>
<reference evidence="8" key="1">
    <citation type="journal article" date="2019" name="Int. J. Syst. Evol. Microbiol.">
        <title>The Global Catalogue of Microorganisms (GCM) 10K type strain sequencing project: providing services to taxonomists for standard genome sequencing and annotation.</title>
        <authorList>
            <consortium name="The Broad Institute Genomics Platform"/>
            <consortium name="The Broad Institute Genome Sequencing Center for Infectious Disease"/>
            <person name="Wu L."/>
            <person name="Ma J."/>
        </authorList>
    </citation>
    <scope>NUCLEOTIDE SEQUENCE [LARGE SCALE GENOMIC DNA]</scope>
    <source>
        <strain evidence="8">JCM 18204</strain>
    </source>
</reference>
<dbReference type="SUPFAM" id="SSF53901">
    <property type="entry name" value="Thiolase-like"/>
    <property type="match status" value="2"/>
</dbReference>
<feature type="domain" description="Ketosynthase family 3 (KS3)" evidence="6">
    <location>
        <begin position="18"/>
        <end position="419"/>
    </location>
</feature>
<dbReference type="Pfam" id="PF02801">
    <property type="entry name" value="Ketoacyl-synt_C"/>
    <property type="match status" value="1"/>
</dbReference>
<dbReference type="EMBL" id="BAABJE010000005">
    <property type="protein sequence ID" value="GAA4790794.1"/>
    <property type="molecule type" value="Genomic_DNA"/>
</dbReference>
<dbReference type="RefSeq" id="WP_345302702.1">
    <property type="nucleotide sequence ID" value="NZ_BAABJE010000005.1"/>
</dbReference>
<comment type="pathway">
    <text evidence="1">Lipid metabolism.</text>
</comment>
<name>A0ABP9B7P5_9GAMM</name>
<comment type="caution">
    <text evidence="7">The sequence shown here is derived from an EMBL/GenBank/DDBJ whole genome shotgun (WGS) entry which is preliminary data.</text>
</comment>
<dbReference type="InterPro" id="IPR020841">
    <property type="entry name" value="PKS_Beta-ketoAc_synthase_dom"/>
</dbReference>
<evidence type="ECO:0000256" key="5">
    <source>
        <dbReference type="RuleBase" id="RU003694"/>
    </source>
</evidence>
<dbReference type="PANTHER" id="PTHR11712:SF322">
    <property type="entry name" value="POLYKETIDE BETA-KETOACYL SYNTHASE 2-RELATED"/>
    <property type="match status" value="1"/>
</dbReference>
<dbReference type="InterPro" id="IPR014030">
    <property type="entry name" value="Ketoacyl_synth_N"/>
</dbReference>
<evidence type="ECO:0000256" key="3">
    <source>
        <dbReference type="ARBA" id="ARBA00022679"/>
    </source>
</evidence>
<dbReference type="InterPro" id="IPR016039">
    <property type="entry name" value="Thiolase-like"/>
</dbReference>
<protein>
    <submittedName>
        <fullName evidence="7">Beta-ketoacyl-ACP synthase II</fullName>
    </submittedName>
</protein>
<dbReference type="InterPro" id="IPR000794">
    <property type="entry name" value="Beta-ketoacyl_synthase"/>
</dbReference>
<evidence type="ECO:0000256" key="2">
    <source>
        <dbReference type="ARBA" id="ARBA00008467"/>
    </source>
</evidence>
<gene>
    <name evidence="7" type="primary">fabF_2</name>
    <name evidence="7" type="ORF">GCM10023307_15150</name>
</gene>
<evidence type="ECO:0000313" key="8">
    <source>
        <dbReference type="Proteomes" id="UP001499959"/>
    </source>
</evidence>
<dbReference type="Gene3D" id="3.40.47.10">
    <property type="match status" value="2"/>
</dbReference>
<organism evidence="7 8">
    <name type="scientific">Lysobacter hankyongensis</name>
    <dbReference type="NCBI Taxonomy" id="1176535"/>
    <lineage>
        <taxon>Bacteria</taxon>
        <taxon>Pseudomonadati</taxon>
        <taxon>Pseudomonadota</taxon>
        <taxon>Gammaproteobacteria</taxon>
        <taxon>Lysobacterales</taxon>
        <taxon>Lysobacteraceae</taxon>
        <taxon>Lysobacter</taxon>
    </lineage>
</organism>
<proteinExistence type="inferred from homology"/>
<evidence type="ECO:0000256" key="1">
    <source>
        <dbReference type="ARBA" id="ARBA00005189"/>
    </source>
</evidence>
<accession>A0ABP9B7P5</accession>
<dbReference type="Pfam" id="PF00109">
    <property type="entry name" value="ketoacyl-synt"/>
    <property type="match status" value="1"/>
</dbReference>
<sequence length="421" mass="44670">MNTSTDAVMSTDGAGQPACRVVVTGIGVVAPNGTGKQAFWRNSLRETSHLRALDRFPTGNHGCRIAGQVADFDAGAFIEHGVRRQTDRSTHMALASCRMATEDAGLDLAREDPQRIGMFFANTFGGMEFAEPELYNQHFVGPSRVSAYQSIAWFFAAAQGQWSIANGLKGFAKSIVADRVGGHQALLFGALAIRQRRADVVYAGGFEAPLAPYVFRIHESTGLLNTGADRPDTAYRPFDRNRGGIVLGEGCAILMLEELGRARMRGATIYAELAGGAITHDVGADAGSHRGLARCLRLALDAADMTAAEIDCVMPEGLADNDNDRREAAAIDEVFGRGGPRVAVPKARIGHTLAAAGAIDATWASLMIRERTMLPRDNVCDGDTALDFGLDDTPQPGPRAVLCFGSGHGGINTGLVLRSAA</sequence>
<evidence type="ECO:0000259" key="6">
    <source>
        <dbReference type="PROSITE" id="PS52004"/>
    </source>
</evidence>
<keyword evidence="4" id="KW-0012">Acyltransferase</keyword>